<evidence type="ECO:0000313" key="2">
    <source>
        <dbReference type="Proteomes" id="UP000326757"/>
    </source>
</evidence>
<gene>
    <name evidence="1" type="ORF">EYC80_004417</name>
</gene>
<keyword evidence="2" id="KW-1185">Reference proteome</keyword>
<organism evidence="1 2">
    <name type="scientific">Monilinia laxa</name>
    <name type="common">Brown rot fungus</name>
    <name type="synonym">Sclerotinia laxa</name>
    <dbReference type="NCBI Taxonomy" id="61186"/>
    <lineage>
        <taxon>Eukaryota</taxon>
        <taxon>Fungi</taxon>
        <taxon>Dikarya</taxon>
        <taxon>Ascomycota</taxon>
        <taxon>Pezizomycotina</taxon>
        <taxon>Leotiomycetes</taxon>
        <taxon>Helotiales</taxon>
        <taxon>Sclerotiniaceae</taxon>
        <taxon>Monilinia</taxon>
    </lineage>
</organism>
<reference evidence="1 2" key="1">
    <citation type="submission" date="2019-06" db="EMBL/GenBank/DDBJ databases">
        <title>Genome Sequence of the Brown Rot Fungal Pathogen Monilinia laxa.</title>
        <authorList>
            <person name="De Miccolis Angelini R.M."/>
            <person name="Landi L."/>
            <person name="Abate D."/>
            <person name="Pollastro S."/>
            <person name="Romanazzi G."/>
            <person name="Faretra F."/>
        </authorList>
    </citation>
    <scope>NUCLEOTIDE SEQUENCE [LARGE SCALE GENOMIC DNA]</scope>
    <source>
        <strain evidence="1 2">Mlax316</strain>
    </source>
</reference>
<dbReference type="Proteomes" id="UP000326757">
    <property type="component" value="Unassembled WGS sequence"/>
</dbReference>
<evidence type="ECO:0000313" key="1">
    <source>
        <dbReference type="EMBL" id="KAB8305122.1"/>
    </source>
</evidence>
<accession>A0A5N6KN65</accession>
<proteinExistence type="predicted"/>
<dbReference type="EMBL" id="VIGI01000001">
    <property type="protein sequence ID" value="KAB8305122.1"/>
    <property type="molecule type" value="Genomic_DNA"/>
</dbReference>
<name>A0A5N6KN65_MONLA</name>
<comment type="caution">
    <text evidence="1">The sequence shown here is derived from an EMBL/GenBank/DDBJ whole genome shotgun (WGS) entry which is preliminary data.</text>
</comment>
<protein>
    <submittedName>
        <fullName evidence="1">Uncharacterized protein</fullName>
    </submittedName>
</protein>
<dbReference type="AlphaFoldDB" id="A0A5N6KN65"/>
<sequence>MRRKRGEGVSCSFHPSINLSICVCFPYLSIKHHSSISFHPSNSPSYPDLYEQRQSQPPAPIATIQTIINMS</sequence>